<dbReference type="Proteomes" id="UP000001444">
    <property type="component" value="Chromosome"/>
</dbReference>
<dbReference type="AlphaFoldDB" id="C9ZE50"/>
<dbReference type="EMBL" id="FN554889">
    <property type="protein sequence ID" value="CBG73482.1"/>
    <property type="molecule type" value="Genomic_DNA"/>
</dbReference>
<evidence type="ECO:0000313" key="1">
    <source>
        <dbReference type="EMBL" id="CBG73482.1"/>
    </source>
</evidence>
<keyword evidence="2" id="KW-1185">Reference proteome</keyword>
<sequence>MTGPQPDTLTGRHGVAHRIPTARYREEHRATLDAWIITAERWHPAWSQYLLCALSLADIEGAPPAKKRTPDVTHELLVVVLNPDHGPYDARLVRPDYLQHLTPVNVAEQFTATDDQARRIARLCTREVVDGRLTPETGDAPAHIRAWWHVTIREALSNPRRA</sequence>
<accession>C9ZE50</accession>
<reference evidence="1 2" key="1">
    <citation type="journal article" date="2010" name="Mol. Plant Microbe Interact.">
        <title>Streptomyces scabies 87-22 contains a coronafacic acid-like biosynthetic cluster that contributes to plant-microbe interactions.</title>
        <authorList>
            <person name="Bignell D.R."/>
            <person name="Seipke R.F."/>
            <person name="Huguet-Tapia J.C."/>
            <person name="Chambers A.H."/>
            <person name="Parry R.J."/>
            <person name="Loria R."/>
        </authorList>
    </citation>
    <scope>NUCLEOTIDE SEQUENCE [LARGE SCALE GENOMIC DNA]</scope>
    <source>
        <strain evidence="1 2">87.22</strain>
    </source>
</reference>
<dbReference type="HOGENOM" id="CLU_1634493_0_0_11"/>
<dbReference type="GeneID" id="24313896"/>
<organism evidence="1 2">
    <name type="scientific">Streptomyces scabiei (strain 87.22)</name>
    <dbReference type="NCBI Taxonomy" id="680198"/>
    <lineage>
        <taxon>Bacteria</taxon>
        <taxon>Bacillati</taxon>
        <taxon>Actinomycetota</taxon>
        <taxon>Actinomycetes</taxon>
        <taxon>Kitasatosporales</taxon>
        <taxon>Streptomycetaceae</taxon>
        <taxon>Streptomyces</taxon>
    </lineage>
</organism>
<proteinExistence type="predicted"/>
<protein>
    <submittedName>
        <fullName evidence="1">Uncharacterized protein</fullName>
    </submittedName>
</protein>
<gene>
    <name evidence="1" type="ordered locus">SCAB_64791</name>
</gene>
<dbReference type="STRING" id="680198.SCAB_64791"/>
<dbReference type="RefSeq" id="WP_013004039.1">
    <property type="nucleotide sequence ID" value="NC_013929.1"/>
</dbReference>
<evidence type="ECO:0000313" key="2">
    <source>
        <dbReference type="Proteomes" id="UP000001444"/>
    </source>
</evidence>
<name>C9ZE50_STRSW</name>
<dbReference type="KEGG" id="scb:SCAB_64791"/>